<dbReference type="EMBL" id="SMKZ01000008">
    <property type="protein sequence ID" value="TDE12267.1"/>
    <property type="molecule type" value="Genomic_DNA"/>
</dbReference>
<sequence length="61" mass="6465">MSPIVDDHVEADLLPGRQLSSLYALHVAVAIRVEADEVVAYDARQAEAARAAGLRVVAPTP</sequence>
<dbReference type="OrthoDB" id="1525146at2"/>
<gene>
    <name evidence="1" type="ORF">E1269_08290</name>
</gene>
<name>A0A4R5DGD4_9ACTN</name>
<comment type="caution">
    <text evidence="1">The sequence shown here is derived from an EMBL/GenBank/DDBJ whole genome shotgun (WGS) entry which is preliminary data.</text>
</comment>
<accession>A0A4R5DGD4</accession>
<protein>
    <submittedName>
        <fullName evidence="1">Toxin PIN</fullName>
    </submittedName>
</protein>
<dbReference type="RefSeq" id="WP_131893252.1">
    <property type="nucleotide sequence ID" value="NZ_SMKZ01000008.1"/>
</dbReference>
<dbReference type="AlphaFoldDB" id="A0A4R5DGD4"/>
<dbReference type="InParanoid" id="A0A4R5DGD4"/>
<organism evidence="1 2">
    <name type="scientific">Jiangella asiatica</name>
    <dbReference type="NCBI Taxonomy" id="2530372"/>
    <lineage>
        <taxon>Bacteria</taxon>
        <taxon>Bacillati</taxon>
        <taxon>Actinomycetota</taxon>
        <taxon>Actinomycetes</taxon>
        <taxon>Jiangellales</taxon>
        <taxon>Jiangellaceae</taxon>
        <taxon>Jiangella</taxon>
    </lineage>
</organism>
<proteinExistence type="predicted"/>
<evidence type="ECO:0000313" key="1">
    <source>
        <dbReference type="EMBL" id="TDE12267.1"/>
    </source>
</evidence>
<dbReference type="Proteomes" id="UP000294739">
    <property type="component" value="Unassembled WGS sequence"/>
</dbReference>
<keyword evidence="2" id="KW-1185">Reference proteome</keyword>
<evidence type="ECO:0000313" key="2">
    <source>
        <dbReference type="Proteomes" id="UP000294739"/>
    </source>
</evidence>
<reference evidence="1 2" key="1">
    <citation type="submission" date="2019-03" db="EMBL/GenBank/DDBJ databases">
        <title>Draft genome sequences of novel Actinobacteria.</title>
        <authorList>
            <person name="Sahin N."/>
            <person name="Ay H."/>
            <person name="Saygin H."/>
        </authorList>
    </citation>
    <scope>NUCLEOTIDE SEQUENCE [LARGE SCALE GENOMIC DNA]</scope>
    <source>
        <strain evidence="1 2">5K138</strain>
    </source>
</reference>